<dbReference type="FunFam" id="1.10.287.130:FF:000002">
    <property type="entry name" value="Two-component osmosensing histidine kinase"/>
    <property type="match status" value="1"/>
</dbReference>
<dbReference type="CDD" id="cd16922">
    <property type="entry name" value="HATPase_EvgS-ArcB-TorS-like"/>
    <property type="match status" value="1"/>
</dbReference>
<dbReference type="PROSITE" id="PS50110">
    <property type="entry name" value="RESPONSE_REGULATORY"/>
    <property type="match status" value="2"/>
</dbReference>
<sequence length="865" mass="93082">MVHPATKSSVFRLVILAGLVSALGFTILISLSLHQERLGREAQAVRETENTALVLEQHAQSMVDKLDLLLRDMLGHLAVDAGGRIQVAGGGDMNALLTGKRLSLPEAVAVRIFDREGAMVHSSPADVVAFSVADREYFRVHRGAEDVGLHISPPLLSRGLGTWAIALSRAVRAADGSFAGIVSVAVQLDQLQRFYAGIDMGPNGAVLMRDGGMRLMVRQPPLPDNMGQPMPGHPVARLIAEGKRYGTYSEISPADGIRRIYSYRQVGERPLYVLAAIAEKDYLAEWWQHVYWYGGAAVVISLVSLFLVLVARLALGRQLRAEAELLDYQAHLEQLVDARTAELQAARLQAESATRAKSEFLANMSHEIRTPMNGIIGMTELALRTELSPQQRNYLSKARTAATALLTIINDILDFSKIEAGKLSMETLEFSLDDVLEQVTTLIAPRAQEKGLEFLIDTAPGINPSLVGDPLRLGQVLVNLCGNAVKFTERGEIVVVTVHQLHCAEGRVCLRFAVRDTGIGMDAAQLANLFRPFSQADASVTRKYGGTGLGLAISRQLVQMMGGEMEVSSEPGKGSEFSFTAVFGAGTGSVATPLPAPDIRNLRILVVDDSANAREIFSTLLNSLGYRPTLVDSAEAGLQALAAATTPYDVVLMDWKMPGVDGFEAAARIRAMSGLTVQPRIVMVTAYGNDEALARMRQEALDACLTKPVSASSLLDTFATVFARRPTPPPAGASGSPGAGSLRGLRILLAEDNEINRLVACDLLAGVAGADVDAVADGAEALARLRDGTYDLVLMDCQMPVMDGYEATRRIRAEISVDLPVVAMTAHALTSDREKCLAAGMTDYVSKPFDPPELFALIARHCRRG</sequence>
<dbReference type="InterPro" id="IPR036890">
    <property type="entry name" value="HATPase_C_sf"/>
</dbReference>
<evidence type="ECO:0000256" key="14">
    <source>
        <dbReference type="SAM" id="Phobius"/>
    </source>
</evidence>
<dbReference type="Pfam" id="PF02518">
    <property type="entry name" value="HATPase_c"/>
    <property type="match status" value="1"/>
</dbReference>
<dbReference type="CDD" id="cd00082">
    <property type="entry name" value="HisKA"/>
    <property type="match status" value="1"/>
</dbReference>
<dbReference type="InterPro" id="IPR005467">
    <property type="entry name" value="His_kinase_dom"/>
</dbReference>
<keyword evidence="3 13" id="KW-0597">Phosphoprotein</keyword>
<dbReference type="SUPFAM" id="SSF52172">
    <property type="entry name" value="CheY-like"/>
    <property type="match status" value="2"/>
</dbReference>
<dbReference type="InterPro" id="IPR036097">
    <property type="entry name" value="HisK_dim/P_sf"/>
</dbReference>
<evidence type="ECO:0000256" key="6">
    <source>
        <dbReference type="ARBA" id="ARBA00022777"/>
    </source>
</evidence>
<evidence type="ECO:0000256" key="5">
    <source>
        <dbReference type="ARBA" id="ARBA00022741"/>
    </source>
</evidence>
<keyword evidence="14" id="KW-0812">Transmembrane</keyword>
<dbReference type="Pfam" id="PF00072">
    <property type="entry name" value="Response_reg"/>
    <property type="match status" value="2"/>
</dbReference>
<dbReference type="SMART" id="SM00388">
    <property type="entry name" value="HisKA"/>
    <property type="match status" value="1"/>
</dbReference>
<dbReference type="SUPFAM" id="SSF55874">
    <property type="entry name" value="ATPase domain of HSP90 chaperone/DNA topoisomerase II/histidine kinase"/>
    <property type="match status" value="1"/>
</dbReference>
<feature type="domain" description="Response regulatory" evidence="16">
    <location>
        <begin position="746"/>
        <end position="862"/>
    </location>
</feature>
<name>A0A495WQ29_9RHOO</name>
<dbReference type="GO" id="GO:0005524">
    <property type="term" value="F:ATP binding"/>
    <property type="evidence" value="ECO:0007669"/>
    <property type="project" value="UniProtKB-KW"/>
</dbReference>
<evidence type="ECO:0000256" key="3">
    <source>
        <dbReference type="ARBA" id="ARBA00022553"/>
    </source>
</evidence>
<dbReference type="PANTHER" id="PTHR45339:SF1">
    <property type="entry name" value="HYBRID SIGNAL TRANSDUCTION HISTIDINE KINASE J"/>
    <property type="match status" value="1"/>
</dbReference>
<dbReference type="InterPro" id="IPR003661">
    <property type="entry name" value="HisK_dim/P_dom"/>
</dbReference>
<evidence type="ECO:0000259" key="16">
    <source>
        <dbReference type="PROSITE" id="PS50110"/>
    </source>
</evidence>
<evidence type="ECO:0000256" key="7">
    <source>
        <dbReference type="ARBA" id="ARBA00022840"/>
    </source>
</evidence>
<keyword evidence="14" id="KW-0472">Membrane</keyword>
<dbReference type="Pfam" id="PF22588">
    <property type="entry name" value="dCache_1_like"/>
    <property type="match status" value="1"/>
</dbReference>
<evidence type="ECO:0000313" key="17">
    <source>
        <dbReference type="EMBL" id="RKT62865.1"/>
    </source>
</evidence>
<feature type="transmembrane region" description="Helical" evidence="14">
    <location>
        <begin position="12"/>
        <end position="33"/>
    </location>
</feature>
<dbReference type="FunFam" id="3.30.565.10:FF:000010">
    <property type="entry name" value="Sensor histidine kinase RcsC"/>
    <property type="match status" value="1"/>
</dbReference>
<dbReference type="EC" id="2.7.13.3" evidence="2"/>
<dbReference type="Proteomes" id="UP000270626">
    <property type="component" value="Unassembled WGS sequence"/>
</dbReference>
<protein>
    <recommendedName>
        <fullName evidence="11">Sensory/regulatory protein RpfC</fullName>
        <ecNumber evidence="2">2.7.13.3</ecNumber>
    </recommendedName>
    <alternativeName>
        <fullName evidence="12">Virulence sensor protein BvgS</fullName>
    </alternativeName>
</protein>
<gene>
    <name evidence="17" type="ORF">DFR40_0199</name>
</gene>
<proteinExistence type="predicted"/>
<keyword evidence="4" id="KW-0808">Transferase</keyword>
<dbReference type="InterPro" id="IPR054327">
    <property type="entry name" value="His-kinase-like_sensor"/>
</dbReference>
<dbReference type="PANTHER" id="PTHR45339">
    <property type="entry name" value="HYBRID SIGNAL TRANSDUCTION HISTIDINE KINASE J"/>
    <property type="match status" value="1"/>
</dbReference>
<comment type="caution">
    <text evidence="17">The sequence shown here is derived from an EMBL/GenBank/DDBJ whole genome shotgun (WGS) entry which is preliminary data.</text>
</comment>
<organism evidence="17 18">
    <name type="scientific">Azonexus fungiphilus</name>
    <dbReference type="NCBI Taxonomy" id="146940"/>
    <lineage>
        <taxon>Bacteria</taxon>
        <taxon>Pseudomonadati</taxon>
        <taxon>Pseudomonadota</taxon>
        <taxon>Betaproteobacteria</taxon>
        <taxon>Rhodocyclales</taxon>
        <taxon>Azonexaceae</taxon>
        <taxon>Azonexus</taxon>
    </lineage>
</organism>
<feature type="domain" description="Response regulatory" evidence="16">
    <location>
        <begin position="603"/>
        <end position="722"/>
    </location>
</feature>
<reference evidence="17 18" key="1">
    <citation type="submission" date="2018-10" db="EMBL/GenBank/DDBJ databases">
        <title>Genomic Encyclopedia of Type Strains, Phase IV (KMG-IV): sequencing the most valuable type-strain genomes for metagenomic binning, comparative biology and taxonomic classification.</title>
        <authorList>
            <person name="Goeker M."/>
        </authorList>
    </citation>
    <scope>NUCLEOTIDE SEQUENCE [LARGE SCALE GENOMIC DNA]</scope>
    <source>
        <strain evidence="17 18">DSM 23841</strain>
    </source>
</reference>
<evidence type="ECO:0000259" key="15">
    <source>
        <dbReference type="PROSITE" id="PS50109"/>
    </source>
</evidence>
<dbReference type="InterPro" id="IPR004358">
    <property type="entry name" value="Sig_transdc_His_kin-like_C"/>
</dbReference>
<dbReference type="InterPro" id="IPR003594">
    <property type="entry name" value="HATPase_dom"/>
</dbReference>
<dbReference type="InterPro" id="IPR011006">
    <property type="entry name" value="CheY-like_superfamily"/>
</dbReference>
<dbReference type="Pfam" id="PF00512">
    <property type="entry name" value="HisKA"/>
    <property type="match status" value="1"/>
</dbReference>
<evidence type="ECO:0000256" key="4">
    <source>
        <dbReference type="ARBA" id="ARBA00022679"/>
    </source>
</evidence>
<dbReference type="OrthoDB" id="5290456at2"/>
<dbReference type="Gene3D" id="3.30.565.10">
    <property type="entry name" value="Histidine kinase-like ATPase, C-terminal domain"/>
    <property type="match status" value="1"/>
</dbReference>
<evidence type="ECO:0000256" key="9">
    <source>
        <dbReference type="ARBA" id="ARBA00058004"/>
    </source>
</evidence>
<dbReference type="AlphaFoldDB" id="A0A495WQ29"/>
<keyword evidence="14" id="KW-1133">Transmembrane helix</keyword>
<evidence type="ECO:0000256" key="11">
    <source>
        <dbReference type="ARBA" id="ARBA00068150"/>
    </source>
</evidence>
<dbReference type="InterPro" id="IPR001789">
    <property type="entry name" value="Sig_transdc_resp-reg_receiver"/>
</dbReference>
<evidence type="ECO:0000256" key="13">
    <source>
        <dbReference type="PROSITE-ProRule" id="PRU00169"/>
    </source>
</evidence>
<dbReference type="Gene3D" id="3.30.450.20">
    <property type="entry name" value="PAS domain"/>
    <property type="match status" value="2"/>
</dbReference>
<evidence type="ECO:0000256" key="12">
    <source>
        <dbReference type="ARBA" id="ARBA00070152"/>
    </source>
</evidence>
<dbReference type="RefSeq" id="WP_121456631.1">
    <property type="nucleotide sequence ID" value="NZ_RBXP01000002.1"/>
</dbReference>
<feature type="domain" description="Histidine kinase" evidence="15">
    <location>
        <begin position="363"/>
        <end position="585"/>
    </location>
</feature>
<keyword evidence="18" id="KW-1185">Reference proteome</keyword>
<dbReference type="SMART" id="SM00387">
    <property type="entry name" value="HATPase_c"/>
    <property type="match status" value="1"/>
</dbReference>
<evidence type="ECO:0000256" key="8">
    <source>
        <dbReference type="ARBA" id="ARBA00023012"/>
    </source>
</evidence>
<dbReference type="SMART" id="SM00448">
    <property type="entry name" value="REC"/>
    <property type="match status" value="2"/>
</dbReference>
<keyword evidence="8" id="KW-0902">Two-component regulatory system</keyword>
<dbReference type="Gene3D" id="1.10.287.130">
    <property type="match status" value="1"/>
</dbReference>
<keyword evidence="5" id="KW-0547">Nucleotide-binding</keyword>
<evidence type="ECO:0000256" key="10">
    <source>
        <dbReference type="ARBA" id="ARBA00064003"/>
    </source>
</evidence>
<comment type="subunit">
    <text evidence="10">At low DSF concentrations, interacts with RpfF.</text>
</comment>
<evidence type="ECO:0000256" key="1">
    <source>
        <dbReference type="ARBA" id="ARBA00000085"/>
    </source>
</evidence>
<keyword evidence="7" id="KW-0067">ATP-binding</keyword>
<feature type="modified residue" description="4-aspartylphosphate" evidence="13">
    <location>
        <position position="796"/>
    </location>
</feature>
<feature type="transmembrane region" description="Helical" evidence="14">
    <location>
        <begin position="290"/>
        <end position="315"/>
    </location>
</feature>
<dbReference type="EMBL" id="RBXP01000002">
    <property type="protein sequence ID" value="RKT62865.1"/>
    <property type="molecule type" value="Genomic_DNA"/>
</dbReference>
<feature type="modified residue" description="4-aspartylphosphate" evidence="13">
    <location>
        <position position="654"/>
    </location>
</feature>
<evidence type="ECO:0000256" key="2">
    <source>
        <dbReference type="ARBA" id="ARBA00012438"/>
    </source>
</evidence>
<accession>A0A495WQ29</accession>
<comment type="catalytic activity">
    <reaction evidence="1">
        <text>ATP + protein L-histidine = ADP + protein N-phospho-L-histidine.</text>
        <dbReference type="EC" id="2.7.13.3"/>
    </reaction>
</comment>
<dbReference type="CDD" id="cd17546">
    <property type="entry name" value="REC_hyHK_CKI1_RcsC-like"/>
    <property type="match status" value="2"/>
</dbReference>
<dbReference type="SUPFAM" id="SSF47384">
    <property type="entry name" value="Homodimeric domain of signal transducing histidine kinase"/>
    <property type="match status" value="1"/>
</dbReference>
<dbReference type="PROSITE" id="PS50109">
    <property type="entry name" value="HIS_KIN"/>
    <property type="match status" value="1"/>
</dbReference>
<keyword evidence="6 17" id="KW-0418">Kinase</keyword>
<dbReference type="Gene3D" id="3.40.50.2300">
    <property type="match status" value="2"/>
</dbReference>
<dbReference type="CDD" id="cd12914">
    <property type="entry name" value="PDC1_DGC_like"/>
    <property type="match status" value="1"/>
</dbReference>
<comment type="function">
    <text evidence="9">Member of the two-component regulatory system BvgS/BvgA. Phosphorylates BvgA via a four-step phosphorelay in response to environmental signals.</text>
</comment>
<evidence type="ECO:0000313" key="18">
    <source>
        <dbReference type="Proteomes" id="UP000270626"/>
    </source>
</evidence>
<dbReference type="CDD" id="cd12915">
    <property type="entry name" value="PDC2_DGC_like"/>
    <property type="match status" value="1"/>
</dbReference>
<dbReference type="PRINTS" id="PR00344">
    <property type="entry name" value="BCTRLSENSOR"/>
</dbReference>
<dbReference type="GO" id="GO:0000155">
    <property type="term" value="F:phosphorelay sensor kinase activity"/>
    <property type="evidence" value="ECO:0007669"/>
    <property type="project" value="InterPro"/>
</dbReference>